<organism evidence="1">
    <name type="scientific">marine sediment metagenome</name>
    <dbReference type="NCBI Taxonomy" id="412755"/>
    <lineage>
        <taxon>unclassified sequences</taxon>
        <taxon>metagenomes</taxon>
        <taxon>ecological metagenomes</taxon>
    </lineage>
</organism>
<reference evidence="1" key="1">
    <citation type="journal article" date="2015" name="Nature">
        <title>Complex archaea that bridge the gap between prokaryotes and eukaryotes.</title>
        <authorList>
            <person name="Spang A."/>
            <person name="Saw J.H."/>
            <person name="Jorgensen S.L."/>
            <person name="Zaremba-Niedzwiedzka K."/>
            <person name="Martijn J."/>
            <person name="Lind A.E."/>
            <person name="van Eijk R."/>
            <person name="Schleper C."/>
            <person name="Guy L."/>
            <person name="Ettema T.J."/>
        </authorList>
    </citation>
    <scope>NUCLEOTIDE SEQUENCE</scope>
</reference>
<evidence type="ECO:0000313" key="1">
    <source>
        <dbReference type="EMBL" id="KKK74709.1"/>
    </source>
</evidence>
<dbReference type="EMBL" id="LAZR01056192">
    <property type="protein sequence ID" value="KKK74709.1"/>
    <property type="molecule type" value="Genomic_DNA"/>
</dbReference>
<accession>A0A0F9A818</accession>
<name>A0A0F9A818_9ZZZZ</name>
<comment type="caution">
    <text evidence="1">The sequence shown here is derived from an EMBL/GenBank/DDBJ whole genome shotgun (WGS) entry which is preliminary data.</text>
</comment>
<proteinExistence type="predicted"/>
<gene>
    <name evidence="1" type="ORF">LCGC14_2881050</name>
</gene>
<sequence>MSCGKTACLDSIQHDSNSAEATSGYLQVEPDEFTREELQSIRGRARRLSIPGSPMKTVEERLYQQMADIADQLDAFAARFEAEVEDSNIVVFDGPTIDASGRVVVEPVVKSRHGDCHHLPFLVGGYRKS</sequence>
<protein>
    <submittedName>
        <fullName evidence="1">Uncharacterized protein</fullName>
    </submittedName>
</protein>
<dbReference type="AlphaFoldDB" id="A0A0F9A818"/>